<feature type="transmembrane region" description="Helical" evidence="1">
    <location>
        <begin position="53"/>
        <end position="76"/>
    </location>
</feature>
<protein>
    <submittedName>
        <fullName evidence="2">Uncharacterized protein</fullName>
    </submittedName>
</protein>
<evidence type="ECO:0000313" key="2">
    <source>
        <dbReference type="EMBL" id="GGL69752.1"/>
    </source>
</evidence>
<name>A0A830F718_9EURY</name>
<sequence length="128" mass="14027">MSEEASEVRVDSRWWYWIGVLVVVTVVEIGLGVLLVGAVAATLVSQGQPPTGALVVAVPYLVFALAVRVIFPLAVFRDATAVRDADVEWSPEPWNWALVAVVGFFVPVFDTAVALYYLYRRHRAVGVP</sequence>
<gene>
    <name evidence="2" type="ORF">GCM10009039_29680</name>
</gene>
<feature type="transmembrane region" description="Helical" evidence="1">
    <location>
        <begin position="96"/>
        <end position="119"/>
    </location>
</feature>
<keyword evidence="3" id="KW-1185">Reference proteome</keyword>
<dbReference type="EMBL" id="BMPG01000004">
    <property type="protein sequence ID" value="GGL69752.1"/>
    <property type="molecule type" value="Genomic_DNA"/>
</dbReference>
<reference evidence="2" key="1">
    <citation type="journal article" date="2014" name="Int. J. Syst. Evol. Microbiol.">
        <title>Complete genome sequence of Corynebacterium casei LMG S-19264T (=DSM 44701T), isolated from a smear-ripened cheese.</title>
        <authorList>
            <consortium name="US DOE Joint Genome Institute (JGI-PGF)"/>
            <person name="Walter F."/>
            <person name="Albersmeier A."/>
            <person name="Kalinowski J."/>
            <person name="Ruckert C."/>
        </authorList>
    </citation>
    <scope>NUCLEOTIDE SEQUENCE</scope>
    <source>
        <strain evidence="2">JCM 19596</strain>
    </source>
</reference>
<dbReference type="AlphaFoldDB" id="A0A830F718"/>
<feature type="transmembrane region" description="Helical" evidence="1">
    <location>
        <begin position="14"/>
        <end position="41"/>
    </location>
</feature>
<organism evidence="2 3">
    <name type="scientific">Halocalculus aciditolerans</name>
    <dbReference type="NCBI Taxonomy" id="1383812"/>
    <lineage>
        <taxon>Archaea</taxon>
        <taxon>Methanobacteriati</taxon>
        <taxon>Methanobacteriota</taxon>
        <taxon>Stenosarchaea group</taxon>
        <taxon>Halobacteria</taxon>
        <taxon>Halobacteriales</taxon>
        <taxon>Halobacteriaceae</taxon>
        <taxon>Halocalculus</taxon>
    </lineage>
</organism>
<evidence type="ECO:0000313" key="3">
    <source>
        <dbReference type="Proteomes" id="UP000607197"/>
    </source>
</evidence>
<dbReference type="Proteomes" id="UP000607197">
    <property type="component" value="Unassembled WGS sequence"/>
</dbReference>
<evidence type="ECO:0000256" key="1">
    <source>
        <dbReference type="SAM" id="Phobius"/>
    </source>
</evidence>
<keyword evidence="1" id="KW-1133">Transmembrane helix</keyword>
<dbReference type="RefSeq" id="WP_188980314.1">
    <property type="nucleotide sequence ID" value="NZ_BMPG01000004.1"/>
</dbReference>
<reference evidence="2" key="2">
    <citation type="submission" date="2020-09" db="EMBL/GenBank/DDBJ databases">
        <authorList>
            <person name="Sun Q."/>
            <person name="Ohkuma M."/>
        </authorList>
    </citation>
    <scope>NUCLEOTIDE SEQUENCE</scope>
    <source>
        <strain evidence="2">JCM 19596</strain>
    </source>
</reference>
<accession>A0A830F718</accession>
<comment type="caution">
    <text evidence="2">The sequence shown here is derived from an EMBL/GenBank/DDBJ whole genome shotgun (WGS) entry which is preliminary data.</text>
</comment>
<dbReference type="OrthoDB" id="185849at2157"/>
<keyword evidence="1" id="KW-0812">Transmembrane</keyword>
<keyword evidence="1" id="KW-0472">Membrane</keyword>
<proteinExistence type="predicted"/>